<dbReference type="Pfam" id="PF00480">
    <property type="entry name" value="ROK"/>
    <property type="match status" value="1"/>
</dbReference>
<evidence type="ECO:0000313" key="3">
    <source>
        <dbReference type="Proteomes" id="UP000625210"/>
    </source>
</evidence>
<sequence>MGVIGVDVGGTKIAAAWVDETGACSGYTVLPSVTREAEAMLNQVDRCIREVLRRENRSLDEVEGVGIGIPGKVDRERGIAVYQNNLPWRDFLLVTRLQETFPVPMLLENDVHAAAFGEWAFHGGNSEELMVYVTISTGLACCIIQEGEALTGAGFAGEIGLVPVVPDGQRLEERTAGPAIASRMQQAAGGSWTTAQVMAAWKQEDVHAKRVMDAVLDEWAQALYTVICLLDPHRLVLGGGVILPHPELLSEIGKRVESHAHPAQRGVSARITGSRLQHLAGCVGAGRLCLQRAERCLPPGGSSVNKKESRSVSDNQR</sequence>
<dbReference type="Gene3D" id="3.30.420.40">
    <property type="match status" value="2"/>
</dbReference>
<dbReference type="CDD" id="cd23763">
    <property type="entry name" value="ASKHA_ATPase_ROK"/>
    <property type="match status" value="1"/>
</dbReference>
<gene>
    <name evidence="2" type="primary">glcK</name>
    <name evidence="2" type="ORF">GCM10011571_30630</name>
</gene>
<keyword evidence="3" id="KW-1185">Reference proteome</keyword>
<dbReference type="AlphaFoldDB" id="A0A8J2VEU7"/>
<organism evidence="2 3">
    <name type="scientific">Marinithermofilum abyssi</name>
    <dbReference type="NCBI Taxonomy" id="1571185"/>
    <lineage>
        <taxon>Bacteria</taxon>
        <taxon>Bacillati</taxon>
        <taxon>Bacillota</taxon>
        <taxon>Bacilli</taxon>
        <taxon>Bacillales</taxon>
        <taxon>Thermoactinomycetaceae</taxon>
        <taxon>Marinithermofilum</taxon>
    </lineage>
</organism>
<name>A0A8J2VEU7_9BACL</name>
<reference evidence="2" key="2">
    <citation type="submission" date="2020-09" db="EMBL/GenBank/DDBJ databases">
        <authorList>
            <person name="Sun Q."/>
            <person name="Zhou Y."/>
        </authorList>
    </citation>
    <scope>NUCLEOTIDE SEQUENCE</scope>
    <source>
        <strain evidence="2">CGMCC 1.15179</strain>
    </source>
</reference>
<dbReference type="InterPro" id="IPR000600">
    <property type="entry name" value="ROK"/>
</dbReference>
<dbReference type="SUPFAM" id="SSF53067">
    <property type="entry name" value="Actin-like ATPase domain"/>
    <property type="match status" value="1"/>
</dbReference>
<dbReference type="EMBL" id="BMHQ01000012">
    <property type="protein sequence ID" value="GGE26311.1"/>
    <property type="molecule type" value="Genomic_DNA"/>
</dbReference>
<dbReference type="InterPro" id="IPR043129">
    <property type="entry name" value="ATPase_NBD"/>
</dbReference>
<reference evidence="2" key="1">
    <citation type="journal article" date="2014" name="Int. J. Syst. Evol. Microbiol.">
        <title>Complete genome sequence of Corynebacterium casei LMG S-19264T (=DSM 44701T), isolated from a smear-ripened cheese.</title>
        <authorList>
            <consortium name="US DOE Joint Genome Institute (JGI-PGF)"/>
            <person name="Walter F."/>
            <person name="Albersmeier A."/>
            <person name="Kalinowski J."/>
            <person name="Ruckert C."/>
        </authorList>
    </citation>
    <scope>NUCLEOTIDE SEQUENCE</scope>
    <source>
        <strain evidence="2">CGMCC 1.15179</strain>
    </source>
</reference>
<protein>
    <submittedName>
        <fullName evidence="2">Glucokinase</fullName>
    </submittedName>
</protein>
<evidence type="ECO:0000256" key="1">
    <source>
        <dbReference type="ARBA" id="ARBA00006479"/>
    </source>
</evidence>
<comment type="similarity">
    <text evidence="1">Belongs to the ROK (NagC/XylR) family.</text>
</comment>
<evidence type="ECO:0000313" key="2">
    <source>
        <dbReference type="EMBL" id="GGE26311.1"/>
    </source>
</evidence>
<proteinExistence type="inferred from homology"/>
<comment type="caution">
    <text evidence="2">The sequence shown here is derived from an EMBL/GenBank/DDBJ whole genome shotgun (WGS) entry which is preliminary data.</text>
</comment>
<dbReference type="PANTHER" id="PTHR18964:SF149">
    <property type="entry name" value="BIFUNCTIONAL UDP-N-ACETYLGLUCOSAMINE 2-EPIMERASE_N-ACETYLMANNOSAMINE KINASE"/>
    <property type="match status" value="1"/>
</dbReference>
<accession>A0A8J2VEU7</accession>
<dbReference type="RefSeq" id="WP_188648761.1">
    <property type="nucleotide sequence ID" value="NZ_BMHQ01000012.1"/>
</dbReference>
<dbReference type="Proteomes" id="UP000625210">
    <property type="component" value="Unassembled WGS sequence"/>
</dbReference>
<dbReference type="PANTHER" id="PTHR18964">
    <property type="entry name" value="ROK (REPRESSOR, ORF, KINASE) FAMILY"/>
    <property type="match status" value="1"/>
</dbReference>